<proteinExistence type="predicted"/>
<reference evidence="1 2" key="1">
    <citation type="submission" date="2019-07" db="EMBL/GenBank/DDBJ databases">
        <title>Whole genome shotgun sequence of Skermanella aerolata NBRC 106429.</title>
        <authorList>
            <person name="Hosoyama A."/>
            <person name="Uohara A."/>
            <person name="Ohji S."/>
            <person name="Ichikawa N."/>
        </authorList>
    </citation>
    <scope>NUCLEOTIDE SEQUENCE [LARGE SCALE GENOMIC DNA]</scope>
    <source>
        <strain evidence="1 2">NBRC 106429</strain>
    </source>
</reference>
<comment type="caution">
    <text evidence="1">The sequence shown here is derived from an EMBL/GenBank/DDBJ whole genome shotgun (WGS) entry which is preliminary data.</text>
</comment>
<name>A0A512E2J9_9PROT</name>
<evidence type="ECO:0000313" key="2">
    <source>
        <dbReference type="Proteomes" id="UP000321523"/>
    </source>
</evidence>
<dbReference type="Gene3D" id="2.60.40.1890">
    <property type="entry name" value="PCu(A)C copper chaperone"/>
    <property type="match status" value="1"/>
</dbReference>
<gene>
    <name evidence="1" type="ORF">SAE02_70990</name>
</gene>
<dbReference type="PANTHER" id="PTHR36302">
    <property type="entry name" value="BLR7088 PROTEIN"/>
    <property type="match status" value="1"/>
</dbReference>
<keyword evidence="2" id="KW-1185">Reference proteome</keyword>
<dbReference type="InterPro" id="IPR007410">
    <property type="entry name" value="LpqE-like"/>
</dbReference>
<dbReference type="RefSeq" id="WP_044436727.1">
    <property type="nucleotide sequence ID" value="NZ_BJYZ01000055.1"/>
</dbReference>
<dbReference type="Pfam" id="PF04314">
    <property type="entry name" value="PCuAC"/>
    <property type="match status" value="1"/>
</dbReference>
<dbReference type="SUPFAM" id="SSF110087">
    <property type="entry name" value="DR1885-like metal-binding protein"/>
    <property type="match status" value="1"/>
</dbReference>
<protein>
    <recommendedName>
        <fullName evidence="3">Copper chaperone PCu(A)C</fullName>
    </recommendedName>
</protein>
<dbReference type="OrthoDB" id="9796962at2"/>
<dbReference type="PANTHER" id="PTHR36302:SF1">
    <property type="entry name" value="COPPER CHAPERONE PCU(A)C"/>
    <property type="match status" value="1"/>
</dbReference>
<evidence type="ECO:0008006" key="3">
    <source>
        <dbReference type="Google" id="ProtNLM"/>
    </source>
</evidence>
<accession>A0A512E2J9</accession>
<dbReference type="InterPro" id="IPR058248">
    <property type="entry name" value="Lxx211020-like"/>
</dbReference>
<sequence>MSKHSVIVGAITLVFAFVVSVHAKTARVGDIVIEQAWARATTPSAKTGATYLVVRNSGSEPDSIPSLETPVASHTVAHQTRQEGSVSRMSEASPLNVPPGGALEMKPGGTHIMLMDLKSGLKLGQQFPLTITFEKAGKVEVPVKVGKPGALGPE</sequence>
<dbReference type="EMBL" id="BJYZ01000055">
    <property type="protein sequence ID" value="GEO42951.1"/>
    <property type="molecule type" value="Genomic_DNA"/>
</dbReference>
<dbReference type="Proteomes" id="UP000321523">
    <property type="component" value="Unassembled WGS sequence"/>
</dbReference>
<organism evidence="1 2">
    <name type="scientific">Skermanella aerolata</name>
    <dbReference type="NCBI Taxonomy" id="393310"/>
    <lineage>
        <taxon>Bacteria</taxon>
        <taxon>Pseudomonadati</taxon>
        <taxon>Pseudomonadota</taxon>
        <taxon>Alphaproteobacteria</taxon>
        <taxon>Rhodospirillales</taxon>
        <taxon>Azospirillaceae</taxon>
        <taxon>Skermanella</taxon>
    </lineage>
</organism>
<dbReference type="InterPro" id="IPR036182">
    <property type="entry name" value="PCuAC_sf"/>
</dbReference>
<dbReference type="AlphaFoldDB" id="A0A512E2J9"/>
<evidence type="ECO:0000313" key="1">
    <source>
        <dbReference type="EMBL" id="GEO42951.1"/>
    </source>
</evidence>